<dbReference type="GO" id="GO:0005737">
    <property type="term" value="C:cytoplasm"/>
    <property type="evidence" value="ECO:0007669"/>
    <property type="project" value="UniProtKB-ARBA"/>
</dbReference>
<dbReference type="SUPFAM" id="SSF52317">
    <property type="entry name" value="Class I glutamine amidotransferase-like"/>
    <property type="match status" value="1"/>
</dbReference>
<dbReference type="PANTHER" id="PTHR48094:SF12">
    <property type="entry name" value="PARKINSON DISEASE PROTEIN 7 HOMOLOG"/>
    <property type="match status" value="1"/>
</dbReference>
<name>A0A6B2LKF4_9EUKA</name>
<dbReference type="NCBIfam" id="TIGR01383">
    <property type="entry name" value="not_thiJ"/>
    <property type="match status" value="1"/>
</dbReference>
<evidence type="ECO:0000259" key="2">
    <source>
        <dbReference type="Pfam" id="PF01965"/>
    </source>
</evidence>
<evidence type="ECO:0000313" key="3">
    <source>
        <dbReference type="EMBL" id="NDV37513.1"/>
    </source>
</evidence>
<organism evidence="3">
    <name type="scientific">Arcella intermedia</name>
    <dbReference type="NCBI Taxonomy" id="1963864"/>
    <lineage>
        <taxon>Eukaryota</taxon>
        <taxon>Amoebozoa</taxon>
        <taxon>Tubulinea</taxon>
        <taxon>Elardia</taxon>
        <taxon>Arcellinida</taxon>
        <taxon>Sphaerothecina</taxon>
        <taxon>Arcellidae</taxon>
        <taxon>Arcella</taxon>
    </lineage>
</organism>
<feature type="domain" description="DJ-1/PfpI" evidence="2">
    <location>
        <begin position="2"/>
        <end position="161"/>
    </location>
</feature>
<dbReference type="FunFam" id="3.40.50.880:FF:000015">
    <property type="entry name" value="Protein DJ-1 homolog C"/>
    <property type="match status" value="1"/>
</dbReference>
<sequence>MVPIANGTEEIEAVCIIDTLRRGGVEVTVASVEPQKLVVCSRKTKIEADHLLADVHQENFDVVVLPGGMPGAERLRDSEPLKKLLHRQAAEKRHYAAICAAPAVVLEHHGLMQGHAGTAYPGHSAKLHDQSKVEDRVVVSENVITSRGPGTALEFSLKLIEVLVSRQKAEEVQKGMLVPSF</sequence>
<proteinExistence type="predicted"/>
<protein>
    <recommendedName>
        <fullName evidence="2">DJ-1/PfpI domain-containing protein</fullName>
    </recommendedName>
</protein>
<dbReference type="InterPro" id="IPR006287">
    <property type="entry name" value="DJ-1"/>
</dbReference>
<dbReference type="CDD" id="cd03135">
    <property type="entry name" value="GATase1_DJ-1"/>
    <property type="match status" value="1"/>
</dbReference>
<dbReference type="InterPro" id="IPR029062">
    <property type="entry name" value="Class_I_gatase-like"/>
</dbReference>
<dbReference type="GO" id="GO:1903189">
    <property type="term" value="P:glyoxal metabolic process"/>
    <property type="evidence" value="ECO:0007669"/>
    <property type="project" value="TreeGrafter"/>
</dbReference>
<dbReference type="Pfam" id="PF01965">
    <property type="entry name" value="DJ-1_PfpI"/>
    <property type="match status" value="1"/>
</dbReference>
<dbReference type="InterPro" id="IPR002818">
    <property type="entry name" value="DJ-1/PfpI"/>
</dbReference>
<reference evidence="3" key="1">
    <citation type="journal article" date="2020" name="J. Eukaryot. Microbiol.">
        <title>De novo Sequencing, Assembly and Annotation of the Transcriptome for the Free-Living Testate Amoeba Arcella intermedia.</title>
        <authorList>
            <person name="Ribeiro G.M."/>
            <person name="Porfirio-Sousa A.L."/>
            <person name="Maurer-Alcala X.X."/>
            <person name="Katz L.A."/>
            <person name="Lahr D.J.G."/>
        </authorList>
    </citation>
    <scope>NUCLEOTIDE SEQUENCE</scope>
</reference>
<accession>A0A6B2LKF4</accession>
<evidence type="ECO:0000256" key="1">
    <source>
        <dbReference type="ARBA" id="ARBA00022737"/>
    </source>
</evidence>
<dbReference type="InterPro" id="IPR050325">
    <property type="entry name" value="Prot/Nucl_acid_deglycase"/>
</dbReference>
<dbReference type="PANTHER" id="PTHR48094">
    <property type="entry name" value="PROTEIN/NUCLEIC ACID DEGLYCASE DJ-1-RELATED"/>
    <property type="match status" value="1"/>
</dbReference>
<dbReference type="Gene3D" id="3.40.50.880">
    <property type="match status" value="1"/>
</dbReference>
<keyword evidence="1" id="KW-0677">Repeat</keyword>
<dbReference type="AlphaFoldDB" id="A0A6B2LKF4"/>
<dbReference type="EMBL" id="GIBP01008544">
    <property type="protein sequence ID" value="NDV37513.1"/>
    <property type="molecule type" value="Transcribed_RNA"/>
</dbReference>